<accession>A0A3S5CV97</accession>
<feature type="region of interest" description="Disordered" evidence="1">
    <location>
        <begin position="1"/>
        <end position="62"/>
    </location>
</feature>
<evidence type="ECO:0000256" key="1">
    <source>
        <dbReference type="SAM" id="MobiDB-lite"/>
    </source>
</evidence>
<sequence>MLASQPATVPASTTADVPVPEQIAKSVPEIAHSSQTVRESVTRSGSVADSEAGARSGFGPVP</sequence>
<organism evidence="2 3">
    <name type="scientific">Protopolystoma xenopodis</name>
    <dbReference type="NCBI Taxonomy" id="117903"/>
    <lineage>
        <taxon>Eukaryota</taxon>
        <taxon>Metazoa</taxon>
        <taxon>Spiralia</taxon>
        <taxon>Lophotrochozoa</taxon>
        <taxon>Platyhelminthes</taxon>
        <taxon>Monogenea</taxon>
        <taxon>Polyopisthocotylea</taxon>
        <taxon>Polystomatidea</taxon>
        <taxon>Polystomatidae</taxon>
        <taxon>Protopolystoma</taxon>
    </lineage>
</organism>
<feature type="compositionally biased region" description="Polar residues" evidence="1">
    <location>
        <begin position="32"/>
        <end position="47"/>
    </location>
</feature>
<dbReference type="EMBL" id="CAAALY010270621">
    <property type="protein sequence ID" value="VEL41703.1"/>
    <property type="molecule type" value="Genomic_DNA"/>
</dbReference>
<dbReference type="AlphaFoldDB" id="A0A3S5CV97"/>
<feature type="compositionally biased region" description="Polar residues" evidence="1">
    <location>
        <begin position="1"/>
        <end position="15"/>
    </location>
</feature>
<keyword evidence="3" id="KW-1185">Reference proteome</keyword>
<reference evidence="2" key="1">
    <citation type="submission" date="2018-11" db="EMBL/GenBank/DDBJ databases">
        <authorList>
            <consortium name="Pathogen Informatics"/>
        </authorList>
    </citation>
    <scope>NUCLEOTIDE SEQUENCE</scope>
</reference>
<proteinExistence type="predicted"/>
<gene>
    <name evidence="2" type="ORF">PXEA_LOCUS35143</name>
</gene>
<evidence type="ECO:0000313" key="2">
    <source>
        <dbReference type="EMBL" id="VEL41703.1"/>
    </source>
</evidence>
<evidence type="ECO:0000313" key="3">
    <source>
        <dbReference type="Proteomes" id="UP000784294"/>
    </source>
</evidence>
<name>A0A3S5CV97_9PLAT</name>
<comment type="caution">
    <text evidence="2">The sequence shown here is derived from an EMBL/GenBank/DDBJ whole genome shotgun (WGS) entry which is preliminary data.</text>
</comment>
<protein>
    <submittedName>
        <fullName evidence="2">Uncharacterized protein</fullName>
    </submittedName>
</protein>
<dbReference type="Proteomes" id="UP000784294">
    <property type="component" value="Unassembled WGS sequence"/>
</dbReference>